<evidence type="ECO:0000256" key="1">
    <source>
        <dbReference type="SAM" id="Phobius"/>
    </source>
</evidence>
<comment type="caution">
    <text evidence="3">The sequence shown here is derived from an EMBL/GenBank/DDBJ whole genome shotgun (WGS) entry which is preliminary data.</text>
</comment>
<sequence>MLHAVRFTIFERVVDLRRPNVVFVLTHLNSICGDAATIGQRLEARQAIILETAQRVLGLKGESVRIIAVENECEKLGYSKKEGTEWYKLPTGELFPYHLFQTIIEVTKSAEDDIGQEAISLYFGAHDDAPVMKGHQVRGREIAKDGKDEIAKVKKGIEYIAIGNEDSEIRQALDSQVDEGEDEGENETPYKVDAHFLATLLHFKGITSKAQLPESMSEFVAFLDNVDLSPHMLELVRKTFGFRQYEHIGNLVVGHGYHAMKDEPTTMQVFDLGPPEDATINFAIPKRIKVTKIHETRASAMTFDTQEAYIHNRMIDLGILKKPGNSQPQSSIGAAQPETQLLVQERRIFKLCIDSATTLLTPEFKLALSKLPKKYNKGNKEWTEFFENWGTHAIVGAYGGGSIMISLTASTIIQNSNPTSTNIKGKFPAPPSPSVPTVPNLQPALRLPDITSLRQHVVFRGGDAQYYTKRISDFTDSMKVRWVESIPSSPVVLTWDLELIPFTMLTNMDANLQHMTEVMVAATRAYLGKDVQVDPRTLAGAGDKNQENEIFKTRQEVTQETSPVWRFLSRVLALSAMTSGSGAVAVGGAAFVLHNAGVLAAITAVVGAPMLLVAGGLTFLAGRTLWIHSKLVADEEKDCAAE</sequence>
<dbReference type="Pfam" id="PF01823">
    <property type="entry name" value="MACPF"/>
    <property type="match status" value="1"/>
</dbReference>
<keyword evidence="1" id="KW-1133">Transmembrane helix</keyword>
<keyword evidence="4" id="KW-1185">Reference proteome</keyword>
<accession>A0A433Q7Y6</accession>
<keyword evidence="1" id="KW-0472">Membrane</keyword>
<feature type="domain" description="MACPF" evidence="2">
    <location>
        <begin position="219"/>
        <end position="537"/>
    </location>
</feature>
<evidence type="ECO:0000313" key="4">
    <source>
        <dbReference type="Proteomes" id="UP000274822"/>
    </source>
</evidence>
<dbReference type="PROSITE" id="PS51412">
    <property type="entry name" value="MACPF_2"/>
    <property type="match status" value="1"/>
</dbReference>
<protein>
    <recommendedName>
        <fullName evidence="2">MACPF domain-containing protein</fullName>
    </recommendedName>
</protein>
<evidence type="ECO:0000259" key="2">
    <source>
        <dbReference type="PROSITE" id="PS51412"/>
    </source>
</evidence>
<organism evidence="3 4">
    <name type="scientific">Jimgerdemannia flammicorona</name>
    <dbReference type="NCBI Taxonomy" id="994334"/>
    <lineage>
        <taxon>Eukaryota</taxon>
        <taxon>Fungi</taxon>
        <taxon>Fungi incertae sedis</taxon>
        <taxon>Mucoromycota</taxon>
        <taxon>Mucoromycotina</taxon>
        <taxon>Endogonomycetes</taxon>
        <taxon>Endogonales</taxon>
        <taxon>Endogonaceae</taxon>
        <taxon>Jimgerdemannia</taxon>
    </lineage>
</organism>
<proteinExistence type="predicted"/>
<evidence type="ECO:0000313" key="3">
    <source>
        <dbReference type="EMBL" id="RUS25887.1"/>
    </source>
</evidence>
<dbReference type="AlphaFoldDB" id="A0A433Q7Y6"/>
<gene>
    <name evidence="3" type="ORF">BC938DRAFT_471504</name>
</gene>
<dbReference type="InterPro" id="IPR020864">
    <property type="entry name" value="MACPF"/>
</dbReference>
<keyword evidence="1" id="KW-0812">Transmembrane</keyword>
<dbReference type="EMBL" id="RBNJ01011722">
    <property type="protein sequence ID" value="RUS25887.1"/>
    <property type="molecule type" value="Genomic_DNA"/>
</dbReference>
<name>A0A433Q7Y6_9FUNG</name>
<feature type="transmembrane region" description="Helical" evidence="1">
    <location>
        <begin position="571"/>
        <end position="593"/>
    </location>
</feature>
<reference evidence="3 4" key="1">
    <citation type="journal article" date="2018" name="New Phytol.">
        <title>Phylogenomics of Endogonaceae and evolution of mycorrhizas within Mucoromycota.</title>
        <authorList>
            <person name="Chang Y."/>
            <person name="Desiro A."/>
            <person name="Na H."/>
            <person name="Sandor L."/>
            <person name="Lipzen A."/>
            <person name="Clum A."/>
            <person name="Barry K."/>
            <person name="Grigoriev I.V."/>
            <person name="Martin F.M."/>
            <person name="Stajich J.E."/>
            <person name="Smith M.E."/>
            <person name="Bonito G."/>
            <person name="Spatafora J.W."/>
        </authorList>
    </citation>
    <scope>NUCLEOTIDE SEQUENCE [LARGE SCALE GENOMIC DNA]</scope>
    <source>
        <strain evidence="3 4">AD002</strain>
    </source>
</reference>
<feature type="transmembrane region" description="Helical" evidence="1">
    <location>
        <begin position="599"/>
        <end position="621"/>
    </location>
</feature>
<dbReference type="Proteomes" id="UP000274822">
    <property type="component" value="Unassembled WGS sequence"/>
</dbReference>